<dbReference type="InterPro" id="IPR039015">
    <property type="entry name" value="ENDOD1"/>
</dbReference>
<proteinExistence type="predicted"/>
<dbReference type="GO" id="GO:0003676">
    <property type="term" value="F:nucleic acid binding"/>
    <property type="evidence" value="ECO:0007669"/>
    <property type="project" value="InterPro"/>
</dbReference>
<dbReference type="Gene3D" id="3.40.570.10">
    <property type="entry name" value="Extracellular Endonuclease, subunit A"/>
    <property type="match status" value="1"/>
</dbReference>
<sequence length="274" mass="30677">MLWLLLLQVLASCLWPGHSEVFSNFSGCPQFFCGGIPPNNALQPASPAWICQRYKNRYRYATLYDQALRIPVYSAYIYEPGSGNRSKTWFVEPQLIKANISRQMETEFTLMKQYKYTLNDIGANQAILQDYGNLTGLDRGHLCPSGHQNGSDSRASTFTLTNIVPQNKDLNGGTWNIYESRTMAAQVVGCDTTYVITGAVPGNMKVRNRVSIPSYIWSAACCLVGTRPTKAWGVIVRNNMNNSFPLLTLGQLETDLTRHYNGIQVTLFHSACPR</sequence>
<feature type="chain" id="PRO_5029466826" evidence="1">
    <location>
        <begin position="20"/>
        <end position="274"/>
    </location>
</feature>
<comment type="caution">
    <text evidence="4">The sequence shown here is derived from an EMBL/GenBank/DDBJ whole genome shotgun (WGS) entry which is preliminary data.</text>
</comment>
<protein>
    <submittedName>
        <fullName evidence="4">ENDD1 protein</fullName>
    </submittedName>
</protein>
<gene>
    <name evidence="4" type="primary">Endod1_0</name>
    <name evidence="4" type="ORF">MOHOCH_R05627</name>
</gene>
<evidence type="ECO:0000259" key="2">
    <source>
        <dbReference type="SMART" id="SM00477"/>
    </source>
</evidence>
<dbReference type="SMART" id="SM00892">
    <property type="entry name" value="Endonuclease_NS"/>
    <property type="match status" value="1"/>
</dbReference>
<keyword evidence="1" id="KW-0732">Signal</keyword>
<feature type="domain" description="DNA/RNA non-specific endonuclease/pyrophosphatase/phosphodiesterase" evidence="3">
    <location>
        <begin position="56"/>
        <end position="262"/>
    </location>
</feature>
<dbReference type="Proteomes" id="UP000586926">
    <property type="component" value="Unassembled WGS sequence"/>
</dbReference>
<accession>A0A7K7XAD4</accession>
<keyword evidence="5" id="KW-1185">Reference proteome</keyword>
<evidence type="ECO:0000256" key="1">
    <source>
        <dbReference type="SAM" id="SignalP"/>
    </source>
</evidence>
<dbReference type="AlphaFoldDB" id="A0A7K7XAD4"/>
<dbReference type="Pfam" id="PF01223">
    <property type="entry name" value="Endonuclease_NS"/>
    <property type="match status" value="1"/>
</dbReference>
<dbReference type="InterPro" id="IPR020821">
    <property type="entry name" value="ENPP1-3/EXOG-like_nuc-like"/>
</dbReference>
<name>A0A7K7XAD4_9PASS</name>
<feature type="non-terminal residue" evidence="4">
    <location>
        <position position="1"/>
    </location>
</feature>
<dbReference type="GO" id="GO:0046872">
    <property type="term" value="F:metal ion binding"/>
    <property type="evidence" value="ECO:0007669"/>
    <property type="project" value="InterPro"/>
</dbReference>
<dbReference type="InterPro" id="IPR044925">
    <property type="entry name" value="His-Me_finger_sf"/>
</dbReference>
<dbReference type="GO" id="GO:0016787">
    <property type="term" value="F:hydrolase activity"/>
    <property type="evidence" value="ECO:0007669"/>
    <property type="project" value="InterPro"/>
</dbReference>
<dbReference type="InterPro" id="IPR044929">
    <property type="entry name" value="DNA/RNA_non-sp_Endonuclease_sf"/>
</dbReference>
<dbReference type="InterPro" id="IPR001604">
    <property type="entry name" value="Endo_G_ENPP1-like_dom"/>
</dbReference>
<feature type="non-terminal residue" evidence="4">
    <location>
        <position position="274"/>
    </location>
</feature>
<evidence type="ECO:0000313" key="5">
    <source>
        <dbReference type="Proteomes" id="UP000586926"/>
    </source>
</evidence>
<feature type="domain" description="ENPP1-3/EXOG-like endonuclease/phosphodiesterase" evidence="2">
    <location>
        <begin position="57"/>
        <end position="267"/>
    </location>
</feature>
<dbReference type="PANTHER" id="PTHR21472:SF26">
    <property type="entry name" value="ENDONUCLEASE DOMAIN CONTAINING 1"/>
    <property type="match status" value="1"/>
</dbReference>
<evidence type="ECO:0000259" key="3">
    <source>
        <dbReference type="SMART" id="SM00892"/>
    </source>
</evidence>
<dbReference type="SUPFAM" id="SSF54060">
    <property type="entry name" value="His-Me finger endonucleases"/>
    <property type="match status" value="1"/>
</dbReference>
<dbReference type="PANTHER" id="PTHR21472">
    <property type="entry name" value="ENDONUCLEASE DOMAIN-CONTAINING 1 PROTEIN ENDOD1"/>
    <property type="match status" value="1"/>
</dbReference>
<feature type="signal peptide" evidence="1">
    <location>
        <begin position="1"/>
        <end position="19"/>
    </location>
</feature>
<dbReference type="SMART" id="SM00477">
    <property type="entry name" value="NUC"/>
    <property type="match status" value="1"/>
</dbReference>
<reference evidence="4 5" key="1">
    <citation type="submission" date="2019-09" db="EMBL/GenBank/DDBJ databases">
        <title>Bird 10,000 Genomes (B10K) Project - Family phase.</title>
        <authorList>
            <person name="Zhang G."/>
        </authorList>
    </citation>
    <scope>NUCLEOTIDE SEQUENCE [LARGE SCALE GENOMIC DNA]</scope>
    <source>
        <strain evidence="4">B10K-DU-030-22</strain>
        <tissue evidence="4">Blood</tissue>
    </source>
</reference>
<evidence type="ECO:0000313" key="4">
    <source>
        <dbReference type="EMBL" id="NXA62430.1"/>
    </source>
</evidence>
<dbReference type="EMBL" id="VZTA01009829">
    <property type="protein sequence ID" value="NXA62430.1"/>
    <property type="molecule type" value="Genomic_DNA"/>
</dbReference>
<organism evidence="4 5">
    <name type="scientific">Mohoua ochrocephala</name>
    <dbReference type="NCBI Taxonomy" id="874463"/>
    <lineage>
        <taxon>Eukaryota</taxon>
        <taxon>Metazoa</taxon>
        <taxon>Chordata</taxon>
        <taxon>Craniata</taxon>
        <taxon>Vertebrata</taxon>
        <taxon>Euteleostomi</taxon>
        <taxon>Archelosauria</taxon>
        <taxon>Archosauria</taxon>
        <taxon>Dinosauria</taxon>
        <taxon>Saurischia</taxon>
        <taxon>Theropoda</taxon>
        <taxon>Coelurosauria</taxon>
        <taxon>Aves</taxon>
        <taxon>Neognathae</taxon>
        <taxon>Neoaves</taxon>
        <taxon>Telluraves</taxon>
        <taxon>Australaves</taxon>
        <taxon>Passeriformes</taxon>
        <taxon>Meliphagoidea</taxon>
        <taxon>Acanthizidae</taxon>
        <taxon>Mohoua</taxon>
    </lineage>
</organism>